<evidence type="ECO:0000259" key="9">
    <source>
        <dbReference type="PROSITE" id="PS50110"/>
    </source>
</evidence>
<dbReference type="PANTHER" id="PTHR43047:SF72">
    <property type="entry name" value="OSMOSENSING HISTIDINE PROTEIN KINASE SLN1"/>
    <property type="match status" value="1"/>
</dbReference>
<dbReference type="InterPro" id="IPR003594">
    <property type="entry name" value="HATPase_dom"/>
</dbReference>
<dbReference type="SMART" id="SM00388">
    <property type="entry name" value="HisKA"/>
    <property type="match status" value="1"/>
</dbReference>
<evidence type="ECO:0000256" key="7">
    <source>
        <dbReference type="SAM" id="Phobius"/>
    </source>
</evidence>
<keyword evidence="7" id="KW-1133">Transmembrane helix</keyword>
<evidence type="ECO:0000256" key="2">
    <source>
        <dbReference type="ARBA" id="ARBA00012438"/>
    </source>
</evidence>
<name>A0A7T8BB21_9SPIR</name>
<feature type="domain" description="Histidine kinase" evidence="8">
    <location>
        <begin position="266"/>
        <end position="488"/>
    </location>
</feature>
<dbReference type="SMART" id="SM00448">
    <property type="entry name" value="REC"/>
    <property type="match status" value="1"/>
</dbReference>
<dbReference type="PROSITE" id="PS50109">
    <property type="entry name" value="HIS_KIN"/>
    <property type="match status" value="1"/>
</dbReference>
<dbReference type="InterPro" id="IPR003661">
    <property type="entry name" value="HisK_dim/P_dom"/>
</dbReference>
<gene>
    <name evidence="10" type="ORF">JFL75_03290</name>
</gene>
<dbReference type="Gene3D" id="1.10.287.130">
    <property type="match status" value="1"/>
</dbReference>
<evidence type="ECO:0000256" key="6">
    <source>
        <dbReference type="PROSITE-ProRule" id="PRU00169"/>
    </source>
</evidence>
<comment type="catalytic activity">
    <reaction evidence="1">
        <text>ATP + protein L-histidine = ADP + protein N-phospho-L-histidine.</text>
        <dbReference type="EC" id="2.7.13.3"/>
    </reaction>
</comment>
<dbReference type="Pfam" id="PF00072">
    <property type="entry name" value="Response_reg"/>
    <property type="match status" value="1"/>
</dbReference>
<keyword evidence="11" id="KW-1185">Reference proteome</keyword>
<dbReference type="InterPro" id="IPR001789">
    <property type="entry name" value="Sig_transdc_resp-reg_receiver"/>
</dbReference>
<organism evidence="10 11">
    <name type="scientific">Breznakiella homolactica</name>
    <dbReference type="NCBI Taxonomy" id="2798577"/>
    <lineage>
        <taxon>Bacteria</taxon>
        <taxon>Pseudomonadati</taxon>
        <taxon>Spirochaetota</taxon>
        <taxon>Spirochaetia</taxon>
        <taxon>Spirochaetales</taxon>
        <taxon>Breznakiellaceae</taxon>
        <taxon>Breznakiella</taxon>
    </lineage>
</organism>
<dbReference type="InterPro" id="IPR011006">
    <property type="entry name" value="CheY-like_superfamily"/>
</dbReference>
<dbReference type="AlphaFoldDB" id="A0A7T8BB21"/>
<feature type="transmembrane region" description="Helical" evidence="7">
    <location>
        <begin position="200"/>
        <end position="219"/>
    </location>
</feature>
<dbReference type="PANTHER" id="PTHR43047">
    <property type="entry name" value="TWO-COMPONENT HISTIDINE PROTEIN KINASE"/>
    <property type="match status" value="1"/>
</dbReference>
<keyword evidence="3 6" id="KW-0597">Phosphoprotein</keyword>
<dbReference type="Pfam" id="PF00512">
    <property type="entry name" value="HisKA"/>
    <property type="match status" value="1"/>
</dbReference>
<dbReference type="InterPro" id="IPR036890">
    <property type="entry name" value="HATPase_C_sf"/>
</dbReference>
<dbReference type="Gene3D" id="3.30.565.10">
    <property type="entry name" value="Histidine kinase-like ATPase, C-terminal domain"/>
    <property type="match status" value="1"/>
</dbReference>
<dbReference type="CDD" id="cd00082">
    <property type="entry name" value="HisKA"/>
    <property type="match status" value="1"/>
</dbReference>
<feature type="domain" description="Response regulatory" evidence="9">
    <location>
        <begin position="510"/>
        <end position="631"/>
    </location>
</feature>
<feature type="transmembrane region" description="Helical" evidence="7">
    <location>
        <begin position="48"/>
        <end position="68"/>
    </location>
</feature>
<evidence type="ECO:0000313" key="10">
    <source>
        <dbReference type="EMBL" id="QQO09951.1"/>
    </source>
</evidence>
<protein>
    <recommendedName>
        <fullName evidence="2">histidine kinase</fullName>
        <ecNumber evidence="2">2.7.13.3</ecNumber>
    </recommendedName>
</protein>
<feature type="transmembrane region" description="Helical" evidence="7">
    <location>
        <begin position="80"/>
        <end position="102"/>
    </location>
</feature>
<dbReference type="SUPFAM" id="SSF47384">
    <property type="entry name" value="Homodimeric domain of signal transducing histidine kinase"/>
    <property type="match status" value="1"/>
</dbReference>
<feature type="transmembrane region" description="Helical" evidence="7">
    <location>
        <begin position="114"/>
        <end position="136"/>
    </location>
</feature>
<keyword evidence="7" id="KW-0812">Transmembrane</keyword>
<dbReference type="EMBL" id="CP067089">
    <property type="protein sequence ID" value="QQO09951.1"/>
    <property type="molecule type" value="Genomic_DNA"/>
</dbReference>
<dbReference type="InterPro" id="IPR005467">
    <property type="entry name" value="His_kinase_dom"/>
</dbReference>
<feature type="transmembrane region" description="Helical" evidence="7">
    <location>
        <begin position="142"/>
        <end position="158"/>
    </location>
</feature>
<sequence>MKMKKTLANTQDGTSRPQGILPRLFAAVPRIYRSRFEEQRLSTNVDRMFALSVYIIAVQIALNLINILKPGDSKSGDIMIYVLLSLSSLTLGIVYWVLLFLVKKDKITGRGIRLFLTQSLLYIYIGIQLVFCTLNIISTGGVNSYIIAILIVGLFPIVRPLRSILTIGLSFAYLLAAMYYTRNISGTWDSILLTDTWANLIIITGLIICISVFIYNMYVSNFLQSMELQKSNEGLEATVRERTAELEEQTEAARVASRTKSEFLARMSHEIRTPLNAIIGMAQIARKTAEDRKTADSLDEILTASSHLLGLLNDVLDMSKIESGKFTLIKEPFFLRSALEEVAAIIILRCREKNIRFSTDLETIPNVCVLGDKLRLKQILINLLGNAVKFTPEGGHVGFMLVLDSQPENKIAVTFSVADDGIGMTEEQISKLFVAFEQAHSAIAARYGGTGLGLAISHGLITNMGGQITVQSQIGKGSIFTFSITLDTIAGREEVPENDGQEVPDLKGRRILIVEDIEINRIILKELLAETGMAIEEAEDGVQALDKFNASPENYYNLIFMDIQMPNMDGYETARQIRASGRGDAASVPIIAMTANAYREDIEKAMASGMNGHLAKPVDIQAVLRLLSDKLSAV</sequence>
<dbReference type="GO" id="GO:0009927">
    <property type="term" value="F:histidine phosphotransfer kinase activity"/>
    <property type="evidence" value="ECO:0007669"/>
    <property type="project" value="TreeGrafter"/>
</dbReference>
<dbReference type="InterPro" id="IPR036097">
    <property type="entry name" value="HisK_dim/P_sf"/>
</dbReference>
<reference evidence="10" key="1">
    <citation type="submission" date="2021-01" db="EMBL/GenBank/DDBJ databases">
        <title>Description of Breznakiella homolactica.</title>
        <authorList>
            <person name="Song Y."/>
            <person name="Brune A."/>
        </authorList>
    </citation>
    <scope>NUCLEOTIDE SEQUENCE</scope>
    <source>
        <strain evidence="10">RmG30</strain>
    </source>
</reference>
<evidence type="ECO:0000256" key="1">
    <source>
        <dbReference type="ARBA" id="ARBA00000085"/>
    </source>
</evidence>
<dbReference type="FunFam" id="3.30.565.10:FF:000010">
    <property type="entry name" value="Sensor histidine kinase RcsC"/>
    <property type="match status" value="1"/>
</dbReference>
<dbReference type="GO" id="GO:0005886">
    <property type="term" value="C:plasma membrane"/>
    <property type="evidence" value="ECO:0007669"/>
    <property type="project" value="TreeGrafter"/>
</dbReference>
<dbReference type="Gene3D" id="3.40.50.2300">
    <property type="match status" value="1"/>
</dbReference>
<evidence type="ECO:0000256" key="4">
    <source>
        <dbReference type="ARBA" id="ARBA00022679"/>
    </source>
</evidence>
<keyword evidence="4" id="KW-0808">Transferase</keyword>
<evidence type="ECO:0000259" key="8">
    <source>
        <dbReference type="PROSITE" id="PS50109"/>
    </source>
</evidence>
<dbReference type="EC" id="2.7.13.3" evidence="2"/>
<dbReference type="RefSeq" id="WP_215627255.1">
    <property type="nucleotide sequence ID" value="NZ_CP067089.2"/>
</dbReference>
<dbReference type="SMART" id="SM00387">
    <property type="entry name" value="HATPase_c"/>
    <property type="match status" value="1"/>
</dbReference>
<dbReference type="Pfam" id="PF02518">
    <property type="entry name" value="HATPase_c"/>
    <property type="match status" value="1"/>
</dbReference>
<keyword evidence="5" id="KW-0418">Kinase</keyword>
<accession>A0A7T8BB21</accession>
<evidence type="ECO:0000256" key="3">
    <source>
        <dbReference type="ARBA" id="ARBA00022553"/>
    </source>
</evidence>
<keyword evidence="7" id="KW-0472">Membrane</keyword>
<evidence type="ECO:0000256" key="5">
    <source>
        <dbReference type="ARBA" id="ARBA00022777"/>
    </source>
</evidence>
<dbReference type="CDD" id="cd17546">
    <property type="entry name" value="REC_hyHK_CKI1_RcsC-like"/>
    <property type="match status" value="1"/>
</dbReference>
<dbReference type="Proteomes" id="UP000595917">
    <property type="component" value="Chromosome"/>
</dbReference>
<dbReference type="SUPFAM" id="SSF52172">
    <property type="entry name" value="CheY-like"/>
    <property type="match status" value="1"/>
</dbReference>
<proteinExistence type="predicted"/>
<dbReference type="InterPro" id="IPR004358">
    <property type="entry name" value="Sig_transdc_His_kin-like_C"/>
</dbReference>
<dbReference type="PRINTS" id="PR00344">
    <property type="entry name" value="BCTRLSENSOR"/>
</dbReference>
<feature type="modified residue" description="4-aspartylphosphate" evidence="6">
    <location>
        <position position="562"/>
    </location>
</feature>
<dbReference type="KEGG" id="bhc:JFL75_03290"/>
<dbReference type="SUPFAM" id="SSF55874">
    <property type="entry name" value="ATPase domain of HSP90 chaperone/DNA topoisomerase II/histidine kinase"/>
    <property type="match status" value="1"/>
</dbReference>
<evidence type="ECO:0000313" key="11">
    <source>
        <dbReference type="Proteomes" id="UP000595917"/>
    </source>
</evidence>
<dbReference type="PROSITE" id="PS50110">
    <property type="entry name" value="RESPONSE_REGULATORY"/>
    <property type="match status" value="1"/>
</dbReference>
<dbReference type="GO" id="GO:0000155">
    <property type="term" value="F:phosphorelay sensor kinase activity"/>
    <property type="evidence" value="ECO:0007669"/>
    <property type="project" value="InterPro"/>
</dbReference>
<dbReference type="CDD" id="cd16922">
    <property type="entry name" value="HATPase_EvgS-ArcB-TorS-like"/>
    <property type="match status" value="1"/>
</dbReference>